<proteinExistence type="predicted"/>
<dbReference type="InterPro" id="IPR052578">
    <property type="entry name" value="PI_Transfer_CRAL-TRIO"/>
</dbReference>
<dbReference type="EMBL" id="MCGO01000033">
    <property type="protein sequence ID" value="ORY40931.1"/>
    <property type="molecule type" value="Genomic_DNA"/>
</dbReference>
<dbReference type="Gene3D" id="3.40.525.10">
    <property type="entry name" value="CRAL-TRIO lipid binding domain"/>
    <property type="match status" value="1"/>
</dbReference>
<dbReference type="InterPro" id="IPR036273">
    <property type="entry name" value="CRAL/TRIO_N_dom_sf"/>
</dbReference>
<evidence type="ECO:0000259" key="1">
    <source>
        <dbReference type="PROSITE" id="PS50191"/>
    </source>
</evidence>
<name>A0A1Y2C1P3_9FUNG</name>
<reference evidence="2 3" key="1">
    <citation type="submission" date="2016-07" db="EMBL/GenBank/DDBJ databases">
        <title>Pervasive Adenine N6-methylation of Active Genes in Fungi.</title>
        <authorList>
            <consortium name="DOE Joint Genome Institute"/>
            <person name="Mondo S.J."/>
            <person name="Dannebaum R.O."/>
            <person name="Kuo R.C."/>
            <person name="Labutti K."/>
            <person name="Haridas S."/>
            <person name="Kuo A."/>
            <person name="Salamov A."/>
            <person name="Ahrendt S.R."/>
            <person name="Lipzen A."/>
            <person name="Sullivan W."/>
            <person name="Andreopoulos W.B."/>
            <person name="Clum A."/>
            <person name="Lindquist E."/>
            <person name="Daum C."/>
            <person name="Ramamoorthy G.K."/>
            <person name="Gryganskyi A."/>
            <person name="Culley D."/>
            <person name="Magnuson J.K."/>
            <person name="James T.Y."/>
            <person name="O'Malley M.A."/>
            <person name="Stajich J.E."/>
            <person name="Spatafora J.W."/>
            <person name="Visel A."/>
            <person name="Grigoriev I.V."/>
        </authorList>
    </citation>
    <scope>NUCLEOTIDE SEQUENCE [LARGE SCALE GENOMIC DNA]</scope>
    <source>
        <strain evidence="2 3">JEL800</strain>
    </source>
</reference>
<dbReference type="InterPro" id="IPR001251">
    <property type="entry name" value="CRAL-TRIO_dom"/>
</dbReference>
<feature type="domain" description="CRAL-TRIO" evidence="1">
    <location>
        <begin position="112"/>
        <end position="283"/>
    </location>
</feature>
<protein>
    <submittedName>
        <fullName evidence="2">CRAL/TRIO domain-containing protein</fullName>
    </submittedName>
</protein>
<dbReference type="SUPFAM" id="SSF52087">
    <property type="entry name" value="CRAL/TRIO domain"/>
    <property type="match status" value="1"/>
</dbReference>
<dbReference type="Proteomes" id="UP000193642">
    <property type="component" value="Unassembled WGS sequence"/>
</dbReference>
<dbReference type="SUPFAM" id="SSF46938">
    <property type="entry name" value="CRAL/TRIO N-terminal domain"/>
    <property type="match status" value="1"/>
</dbReference>
<dbReference type="PANTHER" id="PTHR45824">
    <property type="entry name" value="GH16843P"/>
    <property type="match status" value="1"/>
</dbReference>
<sequence>MTLSIANDATTSVPILTCPPSLVPSVPENYPFNGLSDAQTALMKDFRQVHLPTIFAALTGLPCDNEQLFTDDPCLLRYLKATKWKLDESAKRLQDTLQWRREYRPTESDTGPMESHAALGGQYFSGFDKKGRPLLILISRLGGSVKDYETSIRFSIYTIEKGIRLMPKGVTQLAVLVDYSDMSMFNGYPISVTSKFMGVLSRYYPELLGTLVVVNPSWYMPVALGLLSPFLDPVTKAKMHFSNPNDGQVIKTEAGTGGWCNILDIVDAEMLPVELGGSFKFTFDAQTYWKAFLDIPM</sequence>
<accession>A0A1Y2C1P3</accession>
<dbReference type="PROSITE" id="PS50191">
    <property type="entry name" value="CRAL_TRIO"/>
    <property type="match status" value="1"/>
</dbReference>
<dbReference type="Pfam" id="PF00650">
    <property type="entry name" value="CRAL_TRIO"/>
    <property type="match status" value="1"/>
</dbReference>
<dbReference type="GO" id="GO:0008526">
    <property type="term" value="F:phosphatidylinositol transfer activity"/>
    <property type="evidence" value="ECO:0007669"/>
    <property type="project" value="TreeGrafter"/>
</dbReference>
<dbReference type="SMART" id="SM01100">
    <property type="entry name" value="CRAL_TRIO_N"/>
    <property type="match status" value="1"/>
</dbReference>
<gene>
    <name evidence="2" type="ORF">BCR33DRAFT_681010</name>
</gene>
<dbReference type="CDD" id="cd00170">
    <property type="entry name" value="SEC14"/>
    <property type="match status" value="1"/>
</dbReference>
<keyword evidence="3" id="KW-1185">Reference proteome</keyword>
<organism evidence="2 3">
    <name type="scientific">Rhizoclosmatium globosum</name>
    <dbReference type="NCBI Taxonomy" id="329046"/>
    <lineage>
        <taxon>Eukaryota</taxon>
        <taxon>Fungi</taxon>
        <taxon>Fungi incertae sedis</taxon>
        <taxon>Chytridiomycota</taxon>
        <taxon>Chytridiomycota incertae sedis</taxon>
        <taxon>Chytridiomycetes</taxon>
        <taxon>Chytridiales</taxon>
        <taxon>Chytriomycetaceae</taxon>
        <taxon>Rhizoclosmatium</taxon>
    </lineage>
</organism>
<dbReference type="Pfam" id="PF03765">
    <property type="entry name" value="CRAL_TRIO_N"/>
    <property type="match status" value="1"/>
</dbReference>
<dbReference type="AlphaFoldDB" id="A0A1Y2C1P3"/>
<evidence type="ECO:0000313" key="3">
    <source>
        <dbReference type="Proteomes" id="UP000193642"/>
    </source>
</evidence>
<dbReference type="InterPro" id="IPR011074">
    <property type="entry name" value="CRAL/TRIO_N_dom"/>
</dbReference>
<dbReference type="SMART" id="SM00516">
    <property type="entry name" value="SEC14"/>
    <property type="match status" value="1"/>
</dbReference>
<dbReference type="InterPro" id="IPR036865">
    <property type="entry name" value="CRAL-TRIO_dom_sf"/>
</dbReference>
<dbReference type="PANTHER" id="PTHR45824:SF29">
    <property type="entry name" value="GH16843P"/>
    <property type="match status" value="1"/>
</dbReference>
<comment type="caution">
    <text evidence="2">The sequence shown here is derived from an EMBL/GenBank/DDBJ whole genome shotgun (WGS) entry which is preliminary data.</text>
</comment>
<evidence type="ECO:0000313" key="2">
    <source>
        <dbReference type="EMBL" id="ORY40931.1"/>
    </source>
</evidence>
<dbReference type="OrthoDB" id="75724at2759"/>